<feature type="transmembrane region" description="Helical" evidence="1">
    <location>
        <begin position="94"/>
        <end position="111"/>
    </location>
</feature>
<evidence type="ECO:0000313" key="3">
    <source>
        <dbReference type="Proteomes" id="UP000499080"/>
    </source>
</evidence>
<organism evidence="2 3">
    <name type="scientific">Araneus ventricosus</name>
    <name type="common">Orbweaver spider</name>
    <name type="synonym">Epeira ventricosa</name>
    <dbReference type="NCBI Taxonomy" id="182803"/>
    <lineage>
        <taxon>Eukaryota</taxon>
        <taxon>Metazoa</taxon>
        <taxon>Ecdysozoa</taxon>
        <taxon>Arthropoda</taxon>
        <taxon>Chelicerata</taxon>
        <taxon>Arachnida</taxon>
        <taxon>Araneae</taxon>
        <taxon>Araneomorphae</taxon>
        <taxon>Entelegynae</taxon>
        <taxon>Araneoidea</taxon>
        <taxon>Araneidae</taxon>
        <taxon>Araneus</taxon>
    </lineage>
</organism>
<reference evidence="2 3" key="1">
    <citation type="journal article" date="2019" name="Sci. Rep.">
        <title>Orb-weaving spider Araneus ventricosus genome elucidates the spidroin gene catalogue.</title>
        <authorList>
            <person name="Kono N."/>
            <person name="Nakamura H."/>
            <person name="Ohtoshi R."/>
            <person name="Moran D.A.P."/>
            <person name="Shinohara A."/>
            <person name="Yoshida Y."/>
            <person name="Fujiwara M."/>
            <person name="Mori M."/>
            <person name="Tomita M."/>
            <person name="Arakawa K."/>
        </authorList>
    </citation>
    <scope>NUCLEOTIDE SEQUENCE [LARGE SCALE GENOMIC DNA]</scope>
</reference>
<proteinExistence type="predicted"/>
<dbReference type="AlphaFoldDB" id="A0A4Y2IJ12"/>
<comment type="caution">
    <text evidence="2">The sequence shown here is derived from an EMBL/GenBank/DDBJ whole genome shotgun (WGS) entry which is preliminary data.</text>
</comment>
<sequence>MPVCPPLVQNAKHGHAKSLMLHTGLAMVIAVWNSLTRIQRQHTKEISHGMSMKVIGMRCSICSTWFCTVCVASMPLPQRNMVTLSSEELLKRLFNSLINVWRFIIGAWLFIPPAGIPQQYALLVPEPGAPPNGCAVPVKG</sequence>
<evidence type="ECO:0000313" key="2">
    <source>
        <dbReference type="EMBL" id="GBM77259.1"/>
    </source>
</evidence>
<keyword evidence="1" id="KW-0472">Membrane</keyword>
<protein>
    <submittedName>
        <fullName evidence="2">Uncharacterized protein</fullName>
    </submittedName>
</protein>
<accession>A0A4Y2IJ12</accession>
<dbReference type="EMBL" id="BGPR01002678">
    <property type="protein sequence ID" value="GBM77259.1"/>
    <property type="molecule type" value="Genomic_DNA"/>
</dbReference>
<gene>
    <name evidence="2" type="ORF">AVEN_109485_1</name>
</gene>
<keyword evidence="1" id="KW-1133">Transmembrane helix</keyword>
<keyword evidence="1" id="KW-0812">Transmembrane</keyword>
<name>A0A4Y2IJ12_ARAVE</name>
<feature type="transmembrane region" description="Helical" evidence="1">
    <location>
        <begin position="19"/>
        <end position="35"/>
    </location>
</feature>
<evidence type="ECO:0000256" key="1">
    <source>
        <dbReference type="SAM" id="Phobius"/>
    </source>
</evidence>
<dbReference type="Proteomes" id="UP000499080">
    <property type="component" value="Unassembled WGS sequence"/>
</dbReference>
<keyword evidence="3" id="KW-1185">Reference proteome</keyword>